<accession>A0ABR2BP93</accession>
<proteinExistence type="predicted"/>
<comment type="caution">
    <text evidence="2">The sequence shown here is derived from an EMBL/GenBank/DDBJ whole genome shotgun (WGS) entry which is preliminary data.</text>
</comment>
<protein>
    <submittedName>
        <fullName evidence="2">Uncharacterized protein</fullName>
    </submittedName>
</protein>
<name>A0ABR2BP93_9ROSI</name>
<dbReference type="EMBL" id="JBBPBM010000095">
    <property type="protein sequence ID" value="KAK8508980.1"/>
    <property type="molecule type" value="Genomic_DNA"/>
</dbReference>
<reference evidence="2 3" key="1">
    <citation type="journal article" date="2024" name="G3 (Bethesda)">
        <title>Genome assembly of Hibiscus sabdariffa L. provides insights into metabolisms of medicinal natural products.</title>
        <authorList>
            <person name="Kim T."/>
        </authorList>
    </citation>
    <scope>NUCLEOTIDE SEQUENCE [LARGE SCALE GENOMIC DNA]</scope>
    <source>
        <strain evidence="2">TK-2024</strain>
        <tissue evidence="2">Old leaves</tissue>
    </source>
</reference>
<organism evidence="2 3">
    <name type="scientific">Hibiscus sabdariffa</name>
    <name type="common">roselle</name>
    <dbReference type="NCBI Taxonomy" id="183260"/>
    <lineage>
        <taxon>Eukaryota</taxon>
        <taxon>Viridiplantae</taxon>
        <taxon>Streptophyta</taxon>
        <taxon>Embryophyta</taxon>
        <taxon>Tracheophyta</taxon>
        <taxon>Spermatophyta</taxon>
        <taxon>Magnoliopsida</taxon>
        <taxon>eudicotyledons</taxon>
        <taxon>Gunneridae</taxon>
        <taxon>Pentapetalae</taxon>
        <taxon>rosids</taxon>
        <taxon>malvids</taxon>
        <taxon>Malvales</taxon>
        <taxon>Malvaceae</taxon>
        <taxon>Malvoideae</taxon>
        <taxon>Hibiscus</taxon>
    </lineage>
</organism>
<evidence type="ECO:0000313" key="2">
    <source>
        <dbReference type="EMBL" id="KAK8508980.1"/>
    </source>
</evidence>
<dbReference type="Proteomes" id="UP001472677">
    <property type="component" value="Unassembled WGS sequence"/>
</dbReference>
<feature type="region of interest" description="Disordered" evidence="1">
    <location>
        <begin position="1"/>
        <end position="21"/>
    </location>
</feature>
<gene>
    <name evidence="2" type="ORF">V6N12_016824</name>
</gene>
<sequence length="177" mass="19048">MVPGSASKKVSSGGQGSRFNVFRDHGEDNDLGLYGGMRDDGLVVSVVDRVQAPQGLTVTRRAHDNEASSSMGVKGKLHVSQQRVVVGLMKLKVLALVLSKEINVINVKAIQEDVGVIKDNKSVSGSHTIMVIKDERIDGVAPRKSGGKITHGSYKEGRKGMKLTKPPYAHLPNRLIL</sequence>
<keyword evidence="3" id="KW-1185">Reference proteome</keyword>
<evidence type="ECO:0000313" key="3">
    <source>
        <dbReference type="Proteomes" id="UP001472677"/>
    </source>
</evidence>
<evidence type="ECO:0000256" key="1">
    <source>
        <dbReference type="SAM" id="MobiDB-lite"/>
    </source>
</evidence>